<dbReference type="Proteomes" id="UP000004853">
    <property type="component" value="Unassembled WGS sequence"/>
</dbReference>
<gene>
    <name evidence="2" type="ORF">AXXA_07375</name>
</gene>
<dbReference type="EMBL" id="AFRQ01000032">
    <property type="protein sequence ID" value="EGP47097.1"/>
    <property type="molecule type" value="Genomic_DNA"/>
</dbReference>
<keyword evidence="1" id="KW-0472">Membrane</keyword>
<feature type="transmembrane region" description="Helical" evidence="1">
    <location>
        <begin position="61"/>
        <end position="82"/>
    </location>
</feature>
<dbReference type="HOGENOM" id="CLU_1472179_0_0_4"/>
<protein>
    <submittedName>
        <fullName evidence="2">Uncharacterized protein</fullName>
    </submittedName>
</protein>
<proteinExistence type="predicted"/>
<keyword evidence="1" id="KW-1133">Transmembrane helix</keyword>
<comment type="caution">
    <text evidence="2">The sequence shown here is derived from an EMBL/GenBank/DDBJ whole genome shotgun (WGS) entry which is preliminary data.</text>
</comment>
<evidence type="ECO:0000313" key="3">
    <source>
        <dbReference type="Proteomes" id="UP000004853"/>
    </source>
</evidence>
<evidence type="ECO:0000313" key="2">
    <source>
        <dbReference type="EMBL" id="EGP47097.1"/>
    </source>
</evidence>
<sequence length="187" mass="20646">MRSNMALGPRGLFETLEDGTIIYYGKMGWNAPGYIVDEATMRTIQRLRAASAVMTLLTIPAMIRAGLLGLPLALGIILVAVVHVQHKKIVKDLPVSSCHFSPGFRKRWVLLSQDASYWTLILGFFIVFPFSLVVLRSGLDDPTKDPAFTWAIIGVFGVCQLTSAALLLIKLKISLGQAMTWLKARRT</sequence>
<organism evidence="2 3">
    <name type="scientific">Achromobacter insuavis AXX-A</name>
    <dbReference type="NCBI Taxonomy" id="1003200"/>
    <lineage>
        <taxon>Bacteria</taxon>
        <taxon>Pseudomonadati</taxon>
        <taxon>Pseudomonadota</taxon>
        <taxon>Betaproteobacteria</taxon>
        <taxon>Burkholderiales</taxon>
        <taxon>Alcaligenaceae</taxon>
        <taxon>Achromobacter</taxon>
    </lineage>
</organism>
<name>F7SXS7_9BURK</name>
<keyword evidence="1" id="KW-0812">Transmembrane</keyword>
<feature type="transmembrane region" description="Helical" evidence="1">
    <location>
        <begin position="115"/>
        <end position="135"/>
    </location>
</feature>
<reference evidence="2 3" key="1">
    <citation type="submission" date="2011-06" db="EMBL/GenBank/DDBJ databases">
        <authorList>
            <person name="Bador J."/>
            <person name="Amoureux L."/>
            <person name="Neuwirth C."/>
        </authorList>
    </citation>
    <scope>NUCLEOTIDE SEQUENCE [LARGE SCALE GENOMIC DNA]</scope>
    <source>
        <strain evidence="2 3">AXX-A</strain>
    </source>
</reference>
<dbReference type="AlphaFoldDB" id="F7SXS7"/>
<feature type="transmembrane region" description="Helical" evidence="1">
    <location>
        <begin position="147"/>
        <end position="169"/>
    </location>
</feature>
<accession>F7SXS7</accession>
<evidence type="ECO:0000256" key="1">
    <source>
        <dbReference type="SAM" id="Phobius"/>
    </source>
</evidence>